<proteinExistence type="predicted"/>
<evidence type="ECO:0000313" key="3">
    <source>
        <dbReference type="EMBL" id="DAB37010.1"/>
    </source>
</evidence>
<dbReference type="SUPFAM" id="SSF50037">
    <property type="entry name" value="C-terminal domain of transcriptional repressors"/>
    <property type="match status" value="1"/>
</dbReference>
<organism evidence="3 4">
    <name type="scientific">Sulfurospirillum cavolei</name>
    <dbReference type="NCBI Taxonomy" id="366522"/>
    <lineage>
        <taxon>Bacteria</taxon>
        <taxon>Pseudomonadati</taxon>
        <taxon>Campylobacterota</taxon>
        <taxon>Epsilonproteobacteria</taxon>
        <taxon>Campylobacterales</taxon>
        <taxon>Sulfurospirillaceae</taxon>
        <taxon>Sulfurospirillum</taxon>
    </lineage>
</organism>
<dbReference type="InterPro" id="IPR008988">
    <property type="entry name" value="Transcriptional_repressor_C"/>
</dbReference>
<accession>A0A2D3WD54</accession>
<gene>
    <name evidence="3" type="ORF">CFH80_01845</name>
</gene>
<dbReference type="SMART" id="SM00899">
    <property type="entry name" value="FeoA"/>
    <property type="match status" value="1"/>
</dbReference>
<dbReference type="Pfam" id="PF04023">
    <property type="entry name" value="FeoA"/>
    <property type="match status" value="1"/>
</dbReference>
<keyword evidence="1" id="KW-0408">Iron</keyword>
<sequence length="76" mass="8333">MVDLSQIDKNQKAFIKTIHAQHSLKKRLQSLGLSAGQEVQVVETSLQKNTIKIALGFSSVALRLDEAKTVEVELAS</sequence>
<dbReference type="GO" id="GO:0046914">
    <property type="term" value="F:transition metal ion binding"/>
    <property type="evidence" value="ECO:0007669"/>
    <property type="project" value="InterPro"/>
</dbReference>
<name>A0A2D3WD54_9BACT</name>
<dbReference type="STRING" id="366522.GCA_001548055_00435"/>
<comment type="caution">
    <text evidence="3">The sequence shown here is derived from an EMBL/GenBank/DDBJ whole genome shotgun (WGS) entry which is preliminary data.</text>
</comment>
<evidence type="ECO:0000259" key="2">
    <source>
        <dbReference type="SMART" id="SM00899"/>
    </source>
</evidence>
<dbReference type="InterPro" id="IPR007167">
    <property type="entry name" value="Fe-transptr_FeoA-like"/>
</dbReference>
<reference evidence="3 4" key="1">
    <citation type="journal article" date="2017" name="Front. Microbiol.">
        <title>Comparative Genomic Analysis of the Class Epsilonproteobacteria and Proposed Reclassification to Epsilonbacteraeota (phyl. nov.).</title>
        <authorList>
            <person name="Waite D.W."/>
            <person name="Vanwonterghem I."/>
            <person name="Rinke C."/>
            <person name="Parks D.H."/>
            <person name="Zhang Y."/>
            <person name="Takai K."/>
            <person name="Sievert S.M."/>
            <person name="Simon J."/>
            <person name="Campbell B.J."/>
            <person name="Hanson T.E."/>
            <person name="Woyke T."/>
            <person name="Klotz M.G."/>
            <person name="Hugenholtz P."/>
        </authorList>
    </citation>
    <scope>NUCLEOTIDE SEQUENCE [LARGE SCALE GENOMIC DNA]</scope>
    <source>
        <strain evidence="3">UBA11420</strain>
    </source>
</reference>
<evidence type="ECO:0000256" key="1">
    <source>
        <dbReference type="ARBA" id="ARBA00023004"/>
    </source>
</evidence>
<dbReference type="RefSeq" id="WP_039673540.1">
    <property type="nucleotide sequence ID" value="NZ_AP014724.1"/>
</dbReference>
<dbReference type="Proteomes" id="UP000231638">
    <property type="component" value="Unassembled WGS sequence"/>
</dbReference>
<feature type="domain" description="Ferrous iron transporter FeoA-like" evidence="2">
    <location>
        <begin position="2"/>
        <end position="74"/>
    </location>
</feature>
<dbReference type="EMBL" id="DLUG01000055">
    <property type="protein sequence ID" value="DAB37010.1"/>
    <property type="molecule type" value="Genomic_DNA"/>
</dbReference>
<dbReference type="Gene3D" id="2.30.30.90">
    <property type="match status" value="1"/>
</dbReference>
<dbReference type="AlphaFoldDB" id="A0A2D3WD54"/>
<evidence type="ECO:0000313" key="4">
    <source>
        <dbReference type="Proteomes" id="UP000231638"/>
    </source>
</evidence>
<protein>
    <submittedName>
        <fullName evidence="3">Ferrous iron transport protein A</fullName>
    </submittedName>
</protein>
<dbReference type="InterPro" id="IPR038157">
    <property type="entry name" value="FeoA_core_dom"/>
</dbReference>